<evidence type="ECO:0008006" key="3">
    <source>
        <dbReference type="Google" id="ProtNLM"/>
    </source>
</evidence>
<gene>
    <name evidence="1" type="ORF">NIES21_28180</name>
</gene>
<dbReference type="Pfam" id="PF08974">
    <property type="entry name" value="DUF1877"/>
    <property type="match status" value="1"/>
</dbReference>
<dbReference type="AlphaFoldDB" id="A0A1Z4GHM0"/>
<name>A0A1Z4GHM0_9CYAN</name>
<proteinExistence type="predicted"/>
<dbReference type="Proteomes" id="UP000218287">
    <property type="component" value="Chromosome"/>
</dbReference>
<reference evidence="1 2" key="1">
    <citation type="submission" date="2017-06" db="EMBL/GenBank/DDBJ databases">
        <title>Genome sequencing of cyanobaciteial culture collection at National Institute for Environmental Studies (NIES).</title>
        <authorList>
            <person name="Hirose Y."/>
            <person name="Shimura Y."/>
            <person name="Fujisawa T."/>
            <person name="Nakamura Y."/>
            <person name="Kawachi M."/>
        </authorList>
    </citation>
    <scope>NUCLEOTIDE SEQUENCE [LARGE SCALE GENOMIC DNA]</scope>
    <source>
        <strain evidence="1 2">NIES-21</strain>
    </source>
</reference>
<dbReference type="InterPro" id="IPR035944">
    <property type="entry name" value="YfbM-like_sf"/>
</dbReference>
<dbReference type="SUPFAM" id="SSF111069">
    <property type="entry name" value="Hypothetical protein yfbM"/>
    <property type="match status" value="1"/>
</dbReference>
<keyword evidence="2" id="KW-1185">Reference proteome</keyword>
<organism evidence="1 2">
    <name type="scientific">Anabaenopsis circularis NIES-21</name>
    <dbReference type="NCBI Taxonomy" id="1085406"/>
    <lineage>
        <taxon>Bacteria</taxon>
        <taxon>Bacillati</taxon>
        <taxon>Cyanobacteriota</taxon>
        <taxon>Cyanophyceae</taxon>
        <taxon>Nostocales</taxon>
        <taxon>Nodulariaceae</taxon>
        <taxon>Anabaenopsis</taxon>
    </lineage>
</organism>
<dbReference type="Gene3D" id="3.40.1760.10">
    <property type="entry name" value="YfbM-like super family"/>
    <property type="match status" value="1"/>
</dbReference>
<evidence type="ECO:0000313" key="2">
    <source>
        <dbReference type="Proteomes" id="UP000218287"/>
    </source>
</evidence>
<dbReference type="EMBL" id="AP018174">
    <property type="protein sequence ID" value="BAY16984.1"/>
    <property type="molecule type" value="Genomic_DNA"/>
</dbReference>
<dbReference type="OrthoDB" id="489746at2"/>
<evidence type="ECO:0000313" key="1">
    <source>
        <dbReference type="EMBL" id="BAY16984.1"/>
    </source>
</evidence>
<sequence length="223" mass="26144">MGTTLELKQVSPYLLEKIKNYSELAGIFLDAQYLEDSPFWEEFTIDPNDIDDVEWFNEATNYLQERLDKLVTHKPEKFEKMKDDIPLIINEGKSKYLDLDKTWQPINFLLTGYDFYDEEFHLSKLVVSQNPADNLPIIRAVSPSQGIEYDGGDYPLYYFSVDEVQQIAKALSDFSMDEIRQRLKFRGLPEDSYNHLFDYTYNPLVKYYQNAADKGNAMFLEFG</sequence>
<accession>A0A1Z4GHM0</accession>
<protein>
    <recommendedName>
        <fullName evidence="3">DUF1877 family protein</fullName>
    </recommendedName>
</protein>
<dbReference type="InterPro" id="IPR015068">
    <property type="entry name" value="DUF1877"/>
</dbReference>